<evidence type="ECO:0000313" key="2">
    <source>
        <dbReference type="Proteomes" id="UP000030421"/>
    </source>
</evidence>
<sequence>MLENVHLTPLKRFELDSGDVLHGLKASEQSYAGFGEAYFSMIHEGQIKGWKKHLRMTMNLIVPIGSIKFVLFDDREGSSTNGNYMSVVISKDKYSRLTVPPGIWVAFQGVGTDNMLTNIASIEHDPEEAMTKAISEICYEW</sequence>
<accession>A0ACC4NSL7</accession>
<name>A0ACC4NSL7_9VIBR</name>
<evidence type="ECO:0000313" key="1">
    <source>
        <dbReference type="EMBL" id="KHD23472.1"/>
    </source>
</evidence>
<proteinExistence type="predicted"/>
<comment type="caution">
    <text evidence="1">The sequence shown here is derived from an EMBL/GenBank/DDBJ whole genome shotgun (WGS) entry which is preliminary data.</text>
</comment>
<gene>
    <name evidence="1" type="ORF">NM09_18560</name>
</gene>
<dbReference type="EMBL" id="JRWR01000023">
    <property type="protein sequence ID" value="KHD23472.1"/>
    <property type="molecule type" value="Genomic_DNA"/>
</dbReference>
<reference evidence="1" key="1">
    <citation type="submission" date="2014-10" db="EMBL/GenBank/DDBJ databases">
        <title>Genome sequencing of Vibrio caribbeanicus T14.</title>
        <authorList>
            <person name="Chan K.-G."/>
            <person name="Mohamad N.I."/>
        </authorList>
    </citation>
    <scope>NUCLEOTIDE SEQUENCE</scope>
    <source>
        <strain evidence="1">T14</strain>
    </source>
</reference>
<dbReference type="Proteomes" id="UP000030421">
    <property type="component" value="Unassembled WGS sequence"/>
</dbReference>
<organism evidence="1 2">
    <name type="scientific">Vibrio caribbeanicus</name>
    <dbReference type="NCBI Taxonomy" id="701175"/>
    <lineage>
        <taxon>Bacteria</taxon>
        <taxon>Pseudomonadati</taxon>
        <taxon>Pseudomonadota</taxon>
        <taxon>Gammaproteobacteria</taxon>
        <taxon>Vibrionales</taxon>
        <taxon>Vibrionaceae</taxon>
        <taxon>Vibrio</taxon>
    </lineage>
</organism>
<protein>
    <submittedName>
        <fullName evidence="1">dTDP-4-dehydrorhamnose 3,5-epimerase</fullName>
    </submittedName>
</protein>
<keyword evidence="2" id="KW-1185">Reference proteome</keyword>